<name>A0A9P3FK98_9PEZI</name>
<keyword evidence="3" id="KW-1185">Reference proteome</keyword>
<evidence type="ECO:0000313" key="2">
    <source>
        <dbReference type="EMBL" id="GIZ46215.1"/>
    </source>
</evidence>
<organism evidence="2 3">
    <name type="scientific">Cercospora kikuchii</name>
    <dbReference type="NCBI Taxonomy" id="84275"/>
    <lineage>
        <taxon>Eukaryota</taxon>
        <taxon>Fungi</taxon>
        <taxon>Dikarya</taxon>
        <taxon>Ascomycota</taxon>
        <taxon>Pezizomycotina</taxon>
        <taxon>Dothideomycetes</taxon>
        <taxon>Dothideomycetidae</taxon>
        <taxon>Mycosphaerellales</taxon>
        <taxon>Mycosphaerellaceae</taxon>
        <taxon>Cercospora</taxon>
    </lineage>
</organism>
<feature type="region of interest" description="Disordered" evidence="1">
    <location>
        <begin position="299"/>
        <end position="339"/>
    </location>
</feature>
<reference evidence="2 3" key="1">
    <citation type="submission" date="2021-01" db="EMBL/GenBank/DDBJ databases">
        <title>Cercospora kikuchii MAFF 305040 whole genome shotgun sequence.</title>
        <authorList>
            <person name="Kashiwa T."/>
            <person name="Suzuki T."/>
        </authorList>
    </citation>
    <scope>NUCLEOTIDE SEQUENCE [LARGE SCALE GENOMIC DNA]</scope>
    <source>
        <strain evidence="2 3">MAFF 305040</strain>
    </source>
</reference>
<dbReference type="RefSeq" id="XP_044660702.1">
    <property type="nucleotide sequence ID" value="XM_044804767.1"/>
</dbReference>
<dbReference type="GeneID" id="68294925"/>
<feature type="region of interest" description="Disordered" evidence="1">
    <location>
        <begin position="240"/>
        <end position="286"/>
    </location>
</feature>
<dbReference type="EMBL" id="BOLY01000006">
    <property type="protein sequence ID" value="GIZ46215.1"/>
    <property type="molecule type" value="Genomic_DNA"/>
</dbReference>
<feature type="region of interest" description="Disordered" evidence="1">
    <location>
        <begin position="96"/>
        <end position="119"/>
    </location>
</feature>
<feature type="compositionally biased region" description="Acidic residues" evidence="1">
    <location>
        <begin position="570"/>
        <end position="580"/>
    </location>
</feature>
<protein>
    <submittedName>
        <fullName evidence="2">Uncharacterized protein</fullName>
    </submittedName>
</protein>
<gene>
    <name evidence="2" type="ORF">CKM354_000935000</name>
</gene>
<evidence type="ECO:0000256" key="1">
    <source>
        <dbReference type="SAM" id="MobiDB-lite"/>
    </source>
</evidence>
<feature type="compositionally biased region" description="Basic and acidic residues" evidence="1">
    <location>
        <begin position="324"/>
        <end position="339"/>
    </location>
</feature>
<proteinExistence type="predicted"/>
<dbReference type="Proteomes" id="UP000825890">
    <property type="component" value="Unassembled WGS sequence"/>
</dbReference>
<accession>A0A9P3FK98</accession>
<sequence>MAPDSNMANTDASGQPRTMTLAEIQAVSKGCVPCFVKRWGGDCDKTDDGGDCANCVYYGNGKVPCNLAPEGYEATLFRQAMSVVNQFGRPDLVQPKAKGVARPRPDGYPVDAPSPNAPLLPDNVLREPCKYLRDPGPKPTATRDKYLAKKNSFALPQRPAVDMPATDSFSPSYAAPYLPAAPSFGQSFANQHGIGEFDPQFSFREETIQNKMAVNRLELQELQKMKEGVQLQQEMTELQHNKRQKLNSSGLPARPSFAASPRRQDRRRTGFTPLPAQPAPKAQFDTPVPFSEQAQFAQATPMTGVQAASLEHREVSPTKAANKRAHEEEKERQILQSRDDEVRQLEKEAAMEEEKEQNILQSRKDEVHQLETQAAMEEEKEQNILQSRKDEVHQLETQAAMEEEKERNMLQQSEAKLAAFEKDEMDVEQSVESDKDELHLRIDRLLIDKCSHDMASLGALDPEERQNILRNVLLDAVQEQYSAEIAADAVEEMLDRTSNIEDLIRPVVEGNIITHVGFMVIAKEDATTTDDTGAEPDFPRARESSVDPALGPYGVTQEELDANQVRGFDNGEEDLDNPDL</sequence>
<dbReference type="AlphaFoldDB" id="A0A9P3FK98"/>
<evidence type="ECO:0000313" key="3">
    <source>
        <dbReference type="Proteomes" id="UP000825890"/>
    </source>
</evidence>
<feature type="region of interest" description="Disordered" evidence="1">
    <location>
        <begin position="527"/>
        <end position="580"/>
    </location>
</feature>
<comment type="caution">
    <text evidence="2">The sequence shown here is derived from an EMBL/GenBank/DDBJ whole genome shotgun (WGS) entry which is preliminary data.</text>
</comment>